<dbReference type="PROSITE" id="PS50119">
    <property type="entry name" value="ZF_BBOX"/>
    <property type="match status" value="2"/>
</dbReference>
<organism evidence="3 4">
    <name type="scientific">Mytilus coruscus</name>
    <name type="common">Sea mussel</name>
    <dbReference type="NCBI Taxonomy" id="42192"/>
    <lineage>
        <taxon>Eukaryota</taxon>
        <taxon>Metazoa</taxon>
        <taxon>Spiralia</taxon>
        <taxon>Lophotrochozoa</taxon>
        <taxon>Mollusca</taxon>
        <taxon>Bivalvia</taxon>
        <taxon>Autobranchia</taxon>
        <taxon>Pteriomorphia</taxon>
        <taxon>Mytilida</taxon>
        <taxon>Mytiloidea</taxon>
        <taxon>Mytilidae</taxon>
        <taxon>Mytilinae</taxon>
        <taxon>Mytilus</taxon>
    </lineage>
</organism>
<dbReference type="GO" id="GO:0008270">
    <property type="term" value="F:zinc ion binding"/>
    <property type="evidence" value="ECO:0007669"/>
    <property type="project" value="UniProtKB-KW"/>
</dbReference>
<name>A0A6J8CPJ6_MYTCO</name>
<keyword evidence="1" id="KW-0862">Zinc</keyword>
<dbReference type="OrthoDB" id="6055532at2759"/>
<gene>
    <name evidence="3" type="ORF">MCOR_31337</name>
</gene>
<dbReference type="AlphaFoldDB" id="A0A6J8CPJ6"/>
<reference evidence="3 4" key="1">
    <citation type="submission" date="2020-06" db="EMBL/GenBank/DDBJ databases">
        <authorList>
            <person name="Li R."/>
            <person name="Bekaert M."/>
        </authorList>
    </citation>
    <scope>NUCLEOTIDE SEQUENCE [LARGE SCALE GENOMIC DNA]</scope>
    <source>
        <strain evidence="4">wild</strain>
    </source>
</reference>
<dbReference type="EMBL" id="CACVKT020005661">
    <property type="protein sequence ID" value="CAC5396832.1"/>
    <property type="molecule type" value="Genomic_DNA"/>
</dbReference>
<dbReference type="InterPro" id="IPR047153">
    <property type="entry name" value="TRIM45/56/19-like"/>
</dbReference>
<dbReference type="GO" id="GO:0061630">
    <property type="term" value="F:ubiquitin protein ligase activity"/>
    <property type="evidence" value="ECO:0007669"/>
    <property type="project" value="TreeGrafter"/>
</dbReference>
<protein>
    <recommendedName>
        <fullName evidence="2">B box-type domain-containing protein</fullName>
    </recommendedName>
</protein>
<accession>A0A6J8CPJ6</accession>
<evidence type="ECO:0000259" key="2">
    <source>
        <dbReference type="PROSITE" id="PS50119"/>
    </source>
</evidence>
<dbReference type="Proteomes" id="UP000507470">
    <property type="component" value="Unassembled WGS sequence"/>
</dbReference>
<keyword evidence="1" id="KW-0479">Metal-binding</keyword>
<sequence>MLSKNLIEDAWIIMISVEDMPESENCAACLRDNERNKANLWCYDCLEALCEPCGKVHRKFSTPHKVNDIQKISMMDRTVSKLCNRHAGQELKAFCDSHDKVLCQMCISENHSKCKNVQSIENASEERKDGPALKGLQERLKQLNIHAKDVVIKISNRSEQLQQQKTLILNEILKIRELVNGKLDQIEKGVLCRFSQQNHKISEIETKLKTLQSDLDSNIETADHLNYSTNQTHFFLMLQHLRTIQDDKENGIAKTNQELESIQLNMIPANFARKLTNLISSLEETGYTDHSLLNEKQLHVHGKISTEFISATKIQTLTPTKGFIFGACCFTEDNRIVLTESKWDSKYKLSIFDIKSGKTGRVSISLPEEPNQLCSFEKSRVLVTCKNKLPIVVIDVQSITTDRKYIRPCIESLVGKDTSQNSECSFIFGRGFQVWVCIQCCIKGKDSAYICSINFDGEILKSIPLKTDISDMCINFRCDSFICTHKDRKEISEVSVTGENTVYYKNGDVRNNCRIASDASGGIYVGEPITNTLYKLRFGERNTVLTEKDGIASVSHVNFNNRTNELVLTSNGGECVYVYHVQN</sequence>
<evidence type="ECO:0000313" key="3">
    <source>
        <dbReference type="EMBL" id="CAC5396832.1"/>
    </source>
</evidence>
<dbReference type="InterPro" id="IPR000315">
    <property type="entry name" value="Znf_B-box"/>
</dbReference>
<keyword evidence="1" id="KW-0863">Zinc-finger</keyword>
<dbReference type="PANTHER" id="PTHR25462">
    <property type="entry name" value="BONUS, ISOFORM C-RELATED"/>
    <property type="match status" value="1"/>
</dbReference>
<proteinExistence type="predicted"/>
<feature type="domain" description="B box-type" evidence="2">
    <location>
        <begin position="24"/>
        <end position="69"/>
    </location>
</feature>
<keyword evidence="4" id="KW-1185">Reference proteome</keyword>
<dbReference type="Gene3D" id="3.30.160.60">
    <property type="entry name" value="Classic Zinc Finger"/>
    <property type="match status" value="1"/>
</dbReference>
<evidence type="ECO:0000313" key="4">
    <source>
        <dbReference type="Proteomes" id="UP000507470"/>
    </source>
</evidence>
<dbReference type="SUPFAM" id="SSF57845">
    <property type="entry name" value="B-box zinc-binding domain"/>
    <property type="match status" value="1"/>
</dbReference>
<evidence type="ECO:0000256" key="1">
    <source>
        <dbReference type="PROSITE-ProRule" id="PRU00024"/>
    </source>
</evidence>
<feature type="domain" description="B box-type" evidence="2">
    <location>
        <begin position="78"/>
        <end position="111"/>
    </location>
</feature>
<dbReference type="PANTHER" id="PTHR25462:SF296">
    <property type="entry name" value="MEIOTIC P26, ISOFORM F"/>
    <property type="match status" value="1"/>
</dbReference>
<dbReference type="CDD" id="cd19756">
    <property type="entry name" value="Bbox2"/>
    <property type="match status" value="1"/>
</dbReference>
<dbReference type="SUPFAM" id="SSF101898">
    <property type="entry name" value="NHL repeat"/>
    <property type="match status" value="1"/>
</dbReference>